<accession>A0A9N7TNL3</accession>
<evidence type="ECO:0000313" key="2">
    <source>
        <dbReference type="EMBL" id="CAB1416227.1"/>
    </source>
</evidence>
<keyword evidence="1" id="KW-0732">Signal</keyword>
<comment type="caution">
    <text evidence="2">The sequence shown here is derived from an EMBL/GenBank/DDBJ whole genome shotgun (WGS) entry which is preliminary data.</text>
</comment>
<dbReference type="EMBL" id="CADEAL010000198">
    <property type="protein sequence ID" value="CAB1416227.1"/>
    <property type="molecule type" value="Genomic_DNA"/>
</dbReference>
<evidence type="ECO:0000256" key="1">
    <source>
        <dbReference type="SAM" id="SignalP"/>
    </source>
</evidence>
<organism evidence="2 3">
    <name type="scientific">Pleuronectes platessa</name>
    <name type="common">European plaice</name>
    <dbReference type="NCBI Taxonomy" id="8262"/>
    <lineage>
        <taxon>Eukaryota</taxon>
        <taxon>Metazoa</taxon>
        <taxon>Chordata</taxon>
        <taxon>Craniata</taxon>
        <taxon>Vertebrata</taxon>
        <taxon>Euteleostomi</taxon>
        <taxon>Actinopterygii</taxon>
        <taxon>Neopterygii</taxon>
        <taxon>Teleostei</taxon>
        <taxon>Neoteleostei</taxon>
        <taxon>Acanthomorphata</taxon>
        <taxon>Carangaria</taxon>
        <taxon>Pleuronectiformes</taxon>
        <taxon>Pleuronectoidei</taxon>
        <taxon>Pleuronectidae</taxon>
        <taxon>Pleuronectes</taxon>
    </lineage>
</organism>
<name>A0A9N7TNL3_PLEPL</name>
<feature type="signal peptide" evidence="1">
    <location>
        <begin position="1"/>
        <end position="28"/>
    </location>
</feature>
<reference evidence="2" key="1">
    <citation type="submission" date="2020-03" db="EMBL/GenBank/DDBJ databases">
        <authorList>
            <person name="Weist P."/>
        </authorList>
    </citation>
    <scope>NUCLEOTIDE SEQUENCE</scope>
</reference>
<gene>
    <name evidence="2" type="ORF">PLEPLA_LOCUS4018</name>
</gene>
<feature type="chain" id="PRO_5040205421" evidence="1">
    <location>
        <begin position="29"/>
        <end position="128"/>
    </location>
</feature>
<proteinExistence type="predicted"/>
<sequence>MQITRVRPWPVTLLVALLNLPCLRVATAQKLNKSQLVNGLCSSAISSAPISLWARTDSMLSVACYLGVTQSWFDLQCGDGFPPQPVALRPRTAEGEVDPGATGGLVVQLELPCCGSGRDGEHPDLGFM</sequence>
<evidence type="ECO:0000313" key="3">
    <source>
        <dbReference type="Proteomes" id="UP001153269"/>
    </source>
</evidence>
<dbReference type="AlphaFoldDB" id="A0A9N7TNL3"/>
<dbReference type="Proteomes" id="UP001153269">
    <property type="component" value="Unassembled WGS sequence"/>
</dbReference>
<keyword evidence="3" id="KW-1185">Reference proteome</keyword>
<protein>
    <submittedName>
        <fullName evidence="2">Uncharacterized protein</fullName>
    </submittedName>
</protein>